<feature type="domain" description="Domain of unknown function DB" evidence="2">
    <location>
        <begin position="126"/>
        <end position="202"/>
    </location>
</feature>
<feature type="chain" id="PRO_5037157525" description="Domain of unknown function DB domain-containing protein" evidence="1">
    <location>
        <begin position="24"/>
        <end position="219"/>
    </location>
</feature>
<sequence>MIQFCNIYTTFIVIVLIVQTSIAKHPSIKTANEKFKTCCAKHISEKCANEICSYNVTGAILAQKFCWASARTEGWNRNSFFVLGIEKKGFLTSKQHHLQPILVRYGKRGDGQTGRDTNTVKSALSGIFSSTCAISEMKLFQQCASNFKDNSKCCQSKGFLKGYEVCEQFCNPGGKFDWPSTLFGAIKFSRCNDVHDKIFECHYLLQSKDNFATNGGGRA</sequence>
<evidence type="ECO:0000256" key="1">
    <source>
        <dbReference type="SAM" id="SignalP"/>
    </source>
</evidence>
<keyword evidence="1" id="KW-0732">Signal</keyword>
<dbReference type="InterPro" id="IPR002602">
    <property type="entry name" value="DB"/>
</dbReference>
<protein>
    <recommendedName>
        <fullName evidence="2">Domain of unknown function DB domain-containing protein</fullName>
    </recommendedName>
</protein>
<name>A0A915KEZ2_ROMCU</name>
<accession>A0A915KEZ2</accession>
<reference evidence="4" key="1">
    <citation type="submission" date="2022-11" db="UniProtKB">
        <authorList>
            <consortium name="WormBaseParasite"/>
        </authorList>
    </citation>
    <scope>IDENTIFICATION</scope>
</reference>
<keyword evidence="3" id="KW-1185">Reference proteome</keyword>
<evidence type="ECO:0000313" key="3">
    <source>
        <dbReference type="Proteomes" id="UP000887565"/>
    </source>
</evidence>
<organism evidence="3 4">
    <name type="scientific">Romanomermis culicivorax</name>
    <name type="common">Nematode worm</name>
    <dbReference type="NCBI Taxonomy" id="13658"/>
    <lineage>
        <taxon>Eukaryota</taxon>
        <taxon>Metazoa</taxon>
        <taxon>Ecdysozoa</taxon>
        <taxon>Nematoda</taxon>
        <taxon>Enoplea</taxon>
        <taxon>Dorylaimia</taxon>
        <taxon>Mermithida</taxon>
        <taxon>Mermithoidea</taxon>
        <taxon>Mermithidae</taxon>
        <taxon>Romanomermis</taxon>
    </lineage>
</organism>
<evidence type="ECO:0000259" key="2">
    <source>
        <dbReference type="Pfam" id="PF01682"/>
    </source>
</evidence>
<dbReference type="PANTHER" id="PTHR21679">
    <property type="entry name" value="DOMAIN OF UNKNOWN FUNCTION DB DOMAIN-CONTAINING PROTEIN-RELATED"/>
    <property type="match status" value="1"/>
</dbReference>
<dbReference type="Proteomes" id="UP000887565">
    <property type="component" value="Unplaced"/>
</dbReference>
<evidence type="ECO:0000313" key="4">
    <source>
        <dbReference type="WBParaSite" id="nRc.2.0.1.t36514-RA"/>
    </source>
</evidence>
<dbReference type="AlphaFoldDB" id="A0A915KEZ2"/>
<feature type="signal peptide" evidence="1">
    <location>
        <begin position="1"/>
        <end position="23"/>
    </location>
</feature>
<dbReference type="WBParaSite" id="nRc.2.0.1.t36514-RA">
    <property type="protein sequence ID" value="nRc.2.0.1.t36514-RA"/>
    <property type="gene ID" value="nRc.2.0.1.g36514"/>
</dbReference>
<dbReference type="Pfam" id="PF01682">
    <property type="entry name" value="DB"/>
    <property type="match status" value="1"/>
</dbReference>
<proteinExistence type="predicted"/>